<evidence type="ECO:0000259" key="6">
    <source>
        <dbReference type="Pfam" id="PF13870"/>
    </source>
</evidence>
<dbReference type="GeneTree" id="ENSGT00940000154521"/>
<evidence type="ECO:0000256" key="3">
    <source>
        <dbReference type="ARBA" id="ARBA00023273"/>
    </source>
</evidence>
<evidence type="ECO:0000313" key="7">
    <source>
        <dbReference type="Ensembl" id="ENSSMAP00000022177.2"/>
    </source>
</evidence>
<reference evidence="7" key="1">
    <citation type="submission" date="2023-05" db="EMBL/GenBank/DDBJ databases">
        <title>High-quality long-read genome of Scophthalmus maximus.</title>
        <authorList>
            <person name="Lien S."/>
            <person name="Martinez P."/>
        </authorList>
    </citation>
    <scope>NUCLEOTIDE SEQUENCE [LARGE SCALE GENOMIC DNA]</scope>
</reference>
<feature type="region of interest" description="Disordered" evidence="5">
    <location>
        <begin position="1"/>
        <end position="148"/>
    </location>
</feature>
<dbReference type="GO" id="GO:0060271">
    <property type="term" value="P:cilium assembly"/>
    <property type="evidence" value="ECO:0007669"/>
    <property type="project" value="TreeGrafter"/>
</dbReference>
<dbReference type="InterPro" id="IPR051885">
    <property type="entry name" value="CC_CF"/>
</dbReference>
<evidence type="ECO:0000256" key="2">
    <source>
        <dbReference type="ARBA" id="ARBA00023054"/>
    </source>
</evidence>
<dbReference type="Proteomes" id="UP000694558">
    <property type="component" value="Chromosome 4"/>
</dbReference>
<feature type="compositionally biased region" description="Basic and acidic residues" evidence="5">
    <location>
        <begin position="1"/>
        <end position="13"/>
    </location>
</feature>
<sequence length="448" mass="49804">MDGETDHAGKEEMESGTEVATAEEDSSHVTADGHETDGVPAEVAASSHEEESSESVKAAEEPPVEAATPEPADKCGDDITTAKDLGVNVDEDSDGDGPPGRLRLETPGKERTTSPARQEAKGANPGAARGGDTICEEERAGAGQRCSAPQAELAEYLRGKDRDDARPEREMPASERLQEYHKYINTLTDLKQQLATDTEEARQQAEELRLEAQGTKLSCPRPQVEGEWRALVALKQHVAVTALSRCLGRRVAHAKVESTLAADQLRQDALIQLRLKHIELTMKIRRMEAELRDGEERDRDPLQLQFDQLQAARLEQKALSEKQSEESTKLQDKISRGLELLSNVKEKLFWSKAEVQAKQEQLAKLEAMVARKKGLLTRTKQACNRLKRDNLRLKECRGLLGNRVLLRDFEDTVDASDHLEEQLENLKCRQAEIGDGWGRWKEKLGTAK</sequence>
<feature type="compositionally biased region" description="Basic and acidic residues" evidence="5">
    <location>
        <begin position="25"/>
        <end position="37"/>
    </location>
</feature>
<dbReference type="Ensembl" id="ENSSMAT00000022436.2">
    <property type="protein sequence ID" value="ENSSMAP00000022177.2"/>
    <property type="gene ID" value="ENSSMAG00000013576.2"/>
</dbReference>
<proteinExistence type="predicted"/>
<evidence type="ECO:0000313" key="8">
    <source>
        <dbReference type="Proteomes" id="UP000694558"/>
    </source>
</evidence>
<dbReference type="GO" id="GO:0005930">
    <property type="term" value="C:axoneme"/>
    <property type="evidence" value="ECO:0007669"/>
    <property type="project" value="TreeGrafter"/>
</dbReference>
<keyword evidence="2 4" id="KW-0175">Coiled coil</keyword>
<feature type="compositionally biased region" description="Basic and acidic residues" evidence="5">
    <location>
        <begin position="102"/>
        <end position="112"/>
    </location>
</feature>
<name>A0A8D3AR47_SCOMX</name>
<accession>A0A8D3AR47</accession>
<dbReference type="AlphaFoldDB" id="A0A8D3AR47"/>
<protein>
    <submittedName>
        <fullName evidence="7">Coiled-coil domain containing 96</fullName>
    </submittedName>
</protein>
<dbReference type="Pfam" id="PF13870">
    <property type="entry name" value="CCDC113_CCDC96_CC"/>
    <property type="match status" value="1"/>
</dbReference>
<comment type="subcellular location">
    <subcellularLocation>
        <location evidence="1">Cell projection</location>
        <location evidence="1">Cilium</location>
    </subcellularLocation>
</comment>
<feature type="coiled-coil region" evidence="4">
    <location>
        <begin position="184"/>
        <end position="218"/>
    </location>
</feature>
<dbReference type="GO" id="GO:0036064">
    <property type="term" value="C:ciliary basal body"/>
    <property type="evidence" value="ECO:0007669"/>
    <property type="project" value="TreeGrafter"/>
</dbReference>
<evidence type="ECO:0000256" key="4">
    <source>
        <dbReference type="SAM" id="Coils"/>
    </source>
</evidence>
<feature type="coiled-coil region" evidence="4">
    <location>
        <begin position="270"/>
        <end position="297"/>
    </location>
</feature>
<dbReference type="InterPro" id="IPR025254">
    <property type="entry name" value="CCDC113/CCDC96_CC"/>
</dbReference>
<dbReference type="PANTHER" id="PTHR15654">
    <property type="entry name" value="COILED-COIL DOMAIN-CONTAINING PROTEIN 113-RELATED"/>
    <property type="match status" value="1"/>
</dbReference>
<gene>
    <name evidence="7" type="primary">cfap184</name>
</gene>
<evidence type="ECO:0000256" key="1">
    <source>
        <dbReference type="ARBA" id="ARBA00004138"/>
    </source>
</evidence>
<feature type="compositionally biased region" description="Basic and acidic residues" evidence="5">
    <location>
        <begin position="71"/>
        <end position="81"/>
    </location>
</feature>
<keyword evidence="3" id="KW-0966">Cell projection</keyword>
<reference evidence="7" key="2">
    <citation type="submission" date="2025-08" db="UniProtKB">
        <authorList>
            <consortium name="Ensembl"/>
        </authorList>
    </citation>
    <scope>IDENTIFICATION</scope>
</reference>
<feature type="domain" description="CCDC113/CCDC96 coiled-coil" evidence="6">
    <location>
        <begin position="268"/>
        <end position="432"/>
    </location>
</feature>
<dbReference type="PANTHER" id="PTHR15654:SF1">
    <property type="entry name" value="COILED-COIL DOMAIN-CONTAINING PROTEIN 96"/>
    <property type="match status" value="1"/>
</dbReference>
<evidence type="ECO:0000256" key="5">
    <source>
        <dbReference type="SAM" id="MobiDB-lite"/>
    </source>
</evidence>
<organism evidence="7 8">
    <name type="scientific">Scophthalmus maximus</name>
    <name type="common">Turbot</name>
    <name type="synonym">Psetta maxima</name>
    <dbReference type="NCBI Taxonomy" id="52904"/>
    <lineage>
        <taxon>Eukaryota</taxon>
        <taxon>Metazoa</taxon>
        <taxon>Chordata</taxon>
        <taxon>Craniata</taxon>
        <taxon>Vertebrata</taxon>
        <taxon>Euteleostomi</taxon>
        <taxon>Actinopterygii</taxon>
        <taxon>Neopterygii</taxon>
        <taxon>Teleostei</taxon>
        <taxon>Neoteleostei</taxon>
        <taxon>Acanthomorphata</taxon>
        <taxon>Carangaria</taxon>
        <taxon>Pleuronectiformes</taxon>
        <taxon>Pleuronectoidei</taxon>
        <taxon>Scophthalmidae</taxon>
        <taxon>Scophthalmus</taxon>
    </lineage>
</organism>